<dbReference type="GO" id="GO:0020037">
    <property type="term" value="F:heme binding"/>
    <property type="evidence" value="ECO:0007669"/>
    <property type="project" value="InterPro"/>
</dbReference>
<evidence type="ECO:0000256" key="3">
    <source>
        <dbReference type="ARBA" id="ARBA00022723"/>
    </source>
</evidence>
<dbReference type="STRING" id="105696.A0A1Y2M9X1"/>
<keyword evidence="6" id="KW-0472">Membrane</keyword>
<dbReference type="GO" id="GO:0005506">
    <property type="term" value="F:iron ion binding"/>
    <property type="evidence" value="ECO:0007669"/>
    <property type="project" value="InterPro"/>
</dbReference>
<evidence type="ECO:0008006" key="9">
    <source>
        <dbReference type="Google" id="ProtNLM"/>
    </source>
</evidence>
<dbReference type="GO" id="GO:0004497">
    <property type="term" value="F:monooxygenase activity"/>
    <property type="evidence" value="ECO:0007669"/>
    <property type="project" value="InterPro"/>
</dbReference>
<dbReference type="SUPFAM" id="SSF48264">
    <property type="entry name" value="Cytochrome P450"/>
    <property type="match status" value="1"/>
</dbReference>
<organism evidence="7 8">
    <name type="scientific">Epicoccum nigrum</name>
    <name type="common">Soil fungus</name>
    <name type="synonym">Epicoccum purpurascens</name>
    <dbReference type="NCBI Taxonomy" id="105696"/>
    <lineage>
        <taxon>Eukaryota</taxon>
        <taxon>Fungi</taxon>
        <taxon>Dikarya</taxon>
        <taxon>Ascomycota</taxon>
        <taxon>Pezizomycotina</taxon>
        <taxon>Dothideomycetes</taxon>
        <taxon>Pleosporomycetidae</taxon>
        <taxon>Pleosporales</taxon>
        <taxon>Pleosporineae</taxon>
        <taxon>Didymellaceae</taxon>
        <taxon>Epicoccum</taxon>
    </lineage>
</organism>
<keyword evidence="6" id="KW-1133">Transmembrane helix</keyword>
<dbReference type="OMA" id="DIHWHAR"/>
<dbReference type="PANTHER" id="PTHR24305:SF232">
    <property type="entry name" value="P450, PUTATIVE (EUROFUNG)-RELATED"/>
    <property type="match status" value="1"/>
</dbReference>
<comment type="cofactor">
    <cofactor evidence="1 5">
        <name>heme</name>
        <dbReference type="ChEBI" id="CHEBI:30413"/>
    </cofactor>
</comment>
<keyword evidence="3 5" id="KW-0479">Metal-binding</keyword>
<keyword evidence="6" id="KW-0812">Transmembrane</keyword>
<dbReference type="Pfam" id="PF00067">
    <property type="entry name" value="p450"/>
    <property type="match status" value="1"/>
</dbReference>
<feature type="transmembrane region" description="Helical" evidence="6">
    <location>
        <begin position="12"/>
        <end position="39"/>
    </location>
</feature>
<keyword evidence="8" id="KW-1185">Reference proteome</keyword>
<dbReference type="Gene3D" id="1.10.630.10">
    <property type="entry name" value="Cytochrome P450"/>
    <property type="match status" value="1"/>
</dbReference>
<evidence type="ECO:0000313" key="8">
    <source>
        <dbReference type="Proteomes" id="UP000193240"/>
    </source>
</evidence>
<gene>
    <name evidence="7" type="ORF">B5807_03564</name>
</gene>
<evidence type="ECO:0000256" key="4">
    <source>
        <dbReference type="ARBA" id="ARBA00023004"/>
    </source>
</evidence>
<evidence type="ECO:0000256" key="5">
    <source>
        <dbReference type="PIRSR" id="PIRSR602403-1"/>
    </source>
</evidence>
<dbReference type="PRINTS" id="PR00385">
    <property type="entry name" value="P450"/>
</dbReference>
<accession>A0A1Y2M9X1</accession>
<dbReference type="InterPro" id="IPR001128">
    <property type="entry name" value="Cyt_P450"/>
</dbReference>
<dbReference type="PRINTS" id="PR00465">
    <property type="entry name" value="EP450IV"/>
</dbReference>
<keyword evidence="5" id="KW-0349">Heme</keyword>
<sequence>MGSATATALNGGLILSILLCIYSLSFKNWIFVFVAAIALHNRYGYGLSNFAGPTAASLTTLWRARHIKQNWTKRPTFAKLHEEYGEIVRIGPKTLSFASPDAIDAIYGAKANMSKSQWYTAWEAHGKGAKKENIFSTRDIHWHARYRKHVERSYEMSQLKRKESEIDGLVGLLLSQLDDSSGKLVDLPRAIHYFTFDAGGVFSFSRPFGFLKKRGDIDGILKTMRNGAKILHMLAYVPLAQMWIDKNPMAVYFGFIAPPMRFAKKYIPYERIEEEVKQPEHNPKHNDILDTYITAIRTEDGVVSQNEIVDLALMIVVPNPEAVRSAISSLLFYVRQNSEILAKLQHELEGAFPSKDTIASWDTASKLPYLDACIKESMRLQPPTGFLMERVVPSEGAVICGEFIPGGTTVGCVPWVMHRHRPTFGDDVENFRPERWIEASPEQRAAMDKVWCPFGFQSRLCMGMNMGLFELYKITATLLNRYQIDIEAPNNDMEVTWANIVNVDYNARLTRR</sequence>
<comment type="similarity">
    <text evidence="2">Belongs to the cytochrome P450 family.</text>
</comment>
<dbReference type="AlphaFoldDB" id="A0A1Y2M9X1"/>
<dbReference type="GO" id="GO:0016705">
    <property type="term" value="F:oxidoreductase activity, acting on paired donors, with incorporation or reduction of molecular oxygen"/>
    <property type="evidence" value="ECO:0007669"/>
    <property type="project" value="InterPro"/>
</dbReference>
<evidence type="ECO:0000256" key="6">
    <source>
        <dbReference type="SAM" id="Phobius"/>
    </source>
</evidence>
<dbReference type="InterPro" id="IPR036396">
    <property type="entry name" value="Cyt_P450_sf"/>
</dbReference>
<feature type="binding site" description="axial binding residue" evidence="5">
    <location>
        <position position="461"/>
    </location>
    <ligand>
        <name>heme</name>
        <dbReference type="ChEBI" id="CHEBI:30413"/>
    </ligand>
    <ligandPart>
        <name>Fe</name>
        <dbReference type="ChEBI" id="CHEBI:18248"/>
    </ligandPart>
</feature>
<dbReference type="Proteomes" id="UP000193240">
    <property type="component" value="Unassembled WGS sequence"/>
</dbReference>
<dbReference type="InParanoid" id="A0A1Y2M9X1"/>
<dbReference type="PANTHER" id="PTHR24305">
    <property type="entry name" value="CYTOCHROME P450"/>
    <property type="match status" value="1"/>
</dbReference>
<keyword evidence="4 5" id="KW-0408">Iron</keyword>
<evidence type="ECO:0000256" key="2">
    <source>
        <dbReference type="ARBA" id="ARBA00010617"/>
    </source>
</evidence>
<proteinExistence type="inferred from homology"/>
<dbReference type="EMBL" id="KZ107840">
    <property type="protein sequence ID" value="OSS52028.1"/>
    <property type="molecule type" value="Genomic_DNA"/>
</dbReference>
<protein>
    <recommendedName>
        <fullName evidence="9">Cytochrome P450</fullName>
    </recommendedName>
</protein>
<dbReference type="InterPro" id="IPR002403">
    <property type="entry name" value="Cyt_P450_E_grp-IV"/>
</dbReference>
<evidence type="ECO:0000313" key="7">
    <source>
        <dbReference type="EMBL" id="OSS52028.1"/>
    </source>
</evidence>
<reference evidence="7 8" key="1">
    <citation type="journal article" date="2017" name="Genome Announc.">
        <title>Genome sequence of the saprophytic ascomycete Epicoccum nigrum ICMP 19927 strain isolated from New Zealand.</title>
        <authorList>
            <person name="Fokin M."/>
            <person name="Fleetwood D."/>
            <person name="Weir B.S."/>
            <person name="Villas-Boas S.G."/>
        </authorList>
    </citation>
    <scope>NUCLEOTIDE SEQUENCE [LARGE SCALE GENOMIC DNA]</scope>
    <source>
        <strain evidence="7 8">ICMP 19927</strain>
    </source>
</reference>
<dbReference type="InterPro" id="IPR050121">
    <property type="entry name" value="Cytochrome_P450_monoxygenase"/>
</dbReference>
<name>A0A1Y2M9X1_EPING</name>
<dbReference type="CDD" id="cd11060">
    <property type="entry name" value="CYP57A1-like"/>
    <property type="match status" value="1"/>
</dbReference>
<evidence type="ECO:0000256" key="1">
    <source>
        <dbReference type="ARBA" id="ARBA00001971"/>
    </source>
</evidence>